<name>A0ACC6UYS5_9CREN</name>
<organism evidence="1 2">
    <name type="scientific">Thermoproteus sp. AZ2</name>
    <dbReference type="NCBI Taxonomy" id="1609232"/>
    <lineage>
        <taxon>Archaea</taxon>
        <taxon>Thermoproteota</taxon>
        <taxon>Thermoprotei</taxon>
        <taxon>Thermoproteales</taxon>
        <taxon>Thermoproteaceae</taxon>
        <taxon>Thermoproteus</taxon>
    </lineage>
</organism>
<accession>A0ACC6UYS5</accession>
<sequence length="317" mass="35694">MDYIKLGKTDIRASRIGLGVWQFDEYAWGSIDYEAAKAIVAKAHELGINFFDTAAVYGRGRSEEFLGRAIRELGIREHVYVATKIPGDWHRRGDVFKSVENQRRRLGVDAIDLIQLHWPACWHNVPICETMKALEELYSRGVVRHIGVSNYPPQLIEAARACLSKADIATSQNRYNLLERDADKELLPYLKSRGIALIAWSPLAKGAVTGKYTPDNLPSFNDVRRGDPLFTPENLRIAMPLIEEVKLLAAKYGKTPAQIALNWAIRDPAIYPIPGAKSPEQAAENAGAVGWQMSEEDWLRLDKISREVSEKISYVTY</sequence>
<evidence type="ECO:0000313" key="1">
    <source>
        <dbReference type="EMBL" id="MFB6489954.1"/>
    </source>
</evidence>
<comment type="caution">
    <text evidence="1">The sequence shown here is derived from an EMBL/GenBank/DDBJ whole genome shotgun (WGS) entry which is preliminary data.</text>
</comment>
<dbReference type="Proteomes" id="UP000033636">
    <property type="component" value="Unassembled WGS sequence"/>
</dbReference>
<gene>
    <name evidence="1" type="ORF">TU35_001700</name>
</gene>
<protein>
    <submittedName>
        <fullName evidence="1">Aldo/keto reductase</fullName>
    </submittedName>
</protein>
<reference evidence="1" key="1">
    <citation type="submission" date="2024-07" db="EMBL/GenBank/DDBJ databases">
        <title>Metagenome and Metagenome-Assembled Genomes of Archaea from a hot spring from the geothermal field of Los Azufres, Mexico.</title>
        <authorList>
            <person name="Marin-Paredes R."/>
            <person name="Martinez-Romero E."/>
            <person name="Servin-Garciduenas L.E."/>
        </authorList>
    </citation>
    <scope>NUCLEOTIDE SEQUENCE</scope>
</reference>
<evidence type="ECO:0000313" key="2">
    <source>
        <dbReference type="Proteomes" id="UP000033636"/>
    </source>
</evidence>
<dbReference type="EMBL" id="JZWT02000003">
    <property type="protein sequence ID" value="MFB6489954.1"/>
    <property type="molecule type" value="Genomic_DNA"/>
</dbReference>
<proteinExistence type="predicted"/>